<dbReference type="Pfam" id="PF18367">
    <property type="entry name" value="Rv2175c_C"/>
    <property type="match status" value="1"/>
</dbReference>
<dbReference type="Proteomes" id="UP000430146">
    <property type="component" value="Unassembled WGS sequence"/>
</dbReference>
<feature type="domain" description="DNA-binding protein Rv2175c wHTH" evidence="2">
    <location>
        <begin position="3"/>
        <end position="59"/>
    </location>
</feature>
<dbReference type="InterPro" id="IPR041098">
    <property type="entry name" value="Rv2175c_C"/>
</dbReference>
<dbReference type="RefSeq" id="WP_159233840.1">
    <property type="nucleotide sequence ID" value="NZ_CACSIP010000042.1"/>
</dbReference>
<evidence type="ECO:0000313" key="3">
    <source>
        <dbReference type="EMBL" id="CAA0131326.1"/>
    </source>
</evidence>
<evidence type="ECO:0000313" key="4">
    <source>
        <dbReference type="Proteomes" id="UP000430146"/>
    </source>
</evidence>
<proteinExistence type="predicted"/>
<keyword evidence="3" id="KW-0238">DNA-binding</keyword>
<evidence type="ECO:0000259" key="2">
    <source>
        <dbReference type="Pfam" id="PF21531"/>
    </source>
</evidence>
<dbReference type="InterPro" id="IPR048576">
    <property type="entry name" value="Rv2175c_wHTH"/>
</dbReference>
<keyword evidence="4" id="KW-1185">Reference proteome</keyword>
<dbReference type="Pfam" id="PF21531">
    <property type="entry name" value="Rv2175c_wHTH"/>
    <property type="match status" value="1"/>
</dbReference>
<dbReference type="OrthoDB" id="3784042at2"/>
<reference evidence="3 4" key="1">
    <citation type="submission" date="2019-11" db="EMBL/GenBank/DDBJ databases">
        <authorList>
            <person name="Holert J."/>
        </authorList>
    </citation>
    <scope>NUCLEOTIDE SEQUENCE [LARGE SCALE GENOMIC DNA]</scope>
    <source>
        <strain evidence="3">BC8_1</strain>
    </source>
</reference>
<gene>
    <name evidence="3" type="ORF">AELLOGFF_05899</name>
</gene>
<dbReference type="AlphaFoldDB" id="A0A5S9R645"/>
<evidence type="ECO:0000259" key="1">
    <source>
        <dbReference type="Pfam" id="PF18367"/>
    </source>
</evidence>
<dbReference type="EMBL" id="CACSIP010000042">
    <property type="protein sequence ID" value="CAA0131326.1"/>
    <property type="molecule type" value="Genomic_DNA"/>
</dbReference>
<protein>
    <submittedName>
        <fullName evidence="3">DNA-binding protein</fullName>
    </submittedName>
</protein>
<name>A0A5S9R645_MYCVN</name>
<dbReference type="GO" id="GO:0003677">
    <property type="term" value="F:DNA binding"/>
    <property type="evidence" value="ECO:0007669"/>
    <property type="project" value="UniProtKB-KW"/>
</dbReference>
<accession>A0A5S9R645</accession>
<organism evidence="3 4">
    <name type="scientific">Mycolicibacterium vanbaalenii</name>
    <name type="common">Mycobacterium vanbaalenii</name>
    <dbReference type="NCBI Taxonomy" id="110539"/>
    <lineage>
        <taxon>Bacteria</taxon>
        <taxon>Bacillati</taxon>
        <taxon>Actinomycetota</taxon>
        <taxon>Actinomycetes</taxon>
        <taxon>Mycobacteriales</taxon>
        <taxon>Mycobacteriaceae</taxon>
        <taxon>Mycolicibacterium</taxon>
    </lineage>
</organism>
<sequence length="134" mass="14766">MSSIPTADDILDPDEPVYDLSTVADLLGVAVTKVHQHLRERHLIAVRRAKTVVVPKIFFDESGQVVKSLSGLLVVLHDGGFGDTEIVRWLFTPDPSLTITRDGSTESQVNARPVDALHSHQAREVVRRAQAMAY</sequence>
<feature type="domain" description="Rv2175c C-terminal" evidence="1">
    <location>
        <begin position="66"/>
        <end position="133"/>
    </location>
</feature>